<dbReference type="PANTHER" id="PTHR28234:SF1">
    <property type="entry name" value="NUCLEAR CONTROL OF ATPASE PROTEIN 2"/>
    <property type="match status" value="1"/>
</dbReference>
<dbReference type="VEuPathDB" id="FungiDB:BTJ68_02024"/>
<dbReference type="OrthoDB" id="413313at2759"/>
<evidence type="ECO:0000313" key="7">
    <source>
        <dbReference type="EMBL" id="OTA38081.1"/>
    </source>
</evidence>
<dbReference type="GO" id="GO:0005741">
    <property type="term" value="C:mitochondrial outer membrane"/>
    <property type="evidence" value="ECO:0007669"/>
    <property type="project" value="TreeGrafter"/>
</dbReference>
<organism evidence="7 8">
    <name type="scientific">Hortaea werneckii EXF-2000</name>
    <dbReference type="NCBI Taxonomy" id="1157616"/>
    <lineage>
        <taxon>Eukaryota</taxon>
        <taxon>Fungi</taxon>
        <taxon>Dikarya</taxon>
        <taxon>Ascomycota</taxon>
        <taxon>Pezizomycotina</taxon>
        <taxon>Dothideomycetes</taxon>
        <taxon>Dothideomycetidae</taxon>
        <taxon>Mycosphaerellales</taxon>
        <taxon>Teratosphaeriaceae</taxon>
        <taxon>Hortaea</taxon>
    </lineage>
</organism>
<keyword evidence="5 6" id="KW-0472">Membrane</keyword>
<evidence type="ECO:0000256" key="5">
    <source>
        <dbReference type="ARBA" id="ARBA00023136"/>
    </source>
</evidence>
<comment type="subcellular location">
    <subcellularLocation>
        <location evidence="1">Mitochondrion membrane</location>
        <topology evidence="1">Multi-pass membrane protein</topology>
    </subcellularLocation>
</comment>
<evidence type="ECO:0000256" key="2">
    <source>
        <dbReference type="ARBA" id="ARBA00022692"/>
    </source>
</evidence>
<dbReference type="InterPro" id="IPR013946">
    <property type="entry name" value="NCA2-like"/>
</dbReference>
<dbReference type="AlphaFoldDB" id="A0A1Z5TQ91"/>
<evidence type="ECO:0000256" key="3">
    <source>
        <dbReference type="ARBA" id="ARBA00022989"/>
    </source>
</evidence>
<keyword evidence="4" id="KW-0496">Mitochondrion</keyword>
<dbReference type="Pfam" id="PF08637">
    <property type="entry name" value="NCA2"/>
    <property type="match status" value="1"/>
</dbReference>
<keyword evidence="8" id="KW-1185">Reference proteome</keyword>
<dbReference type="EMBL" id="MUNK01000013">
    <property type="protein sequence ID" value="OTA38081.1"/>
    <property type="molecule type" value="Genomic_DNA"/>
</dbReference>
<protein>
    <recommendedName>
        <fullName evidence="9">Nuclear control of ATPase protein 2</fullName>
    </recommendedName>
</protein>
<gene>
    <name evidence="7" type="ORF">BTJ68_02024</name>
</gene>
<accession>A0A1Z5TQ91</accession>
<proteinExistence type="predicted"/>
<evidence type="ECO:0008006" key="9">
    <source>
        <dbReference type="Google" id="ProtNLM"/>
    </source>
</evidence>
<comment type="caution">
    <text evidence="7">The sequence shown here is derived from an EMBL/GenBank/DDBJ whole genome shotgun (WGS) entry which is preliminary data.</text>
</comment>
<evidence type="ECO:0000313" key="8">
    <source>
        <dbReference type="Proteomes" id="UP000194280"/>
    </source>
</evidence>
<keyword evidence="3 6" id="KW-1133">Transmembrane helix</keyword>
<name>A0A1Z5TQ91_HORWE</name>
<evidence type="ECO:0000256" key="1">
    <source>
        <dbReference type="ARBA" id="ARBA00004225"/>
    </source>
</evidence>
<dbReference type="STRING" id="1157616.A0A1Z5TQ91"/>
<evidence type="ECO:0000256" key="6">
    <source>
        <dbReference type="SAM" id="Phobius"/>
    </source>
</evidence>
<keyword evidence="2 6" id="KW-0812">Transmembrane</keyword>
<evidence type="ECO:0000256" key="4">
    <source>
        <dbReference type="ARBA" id="ARBA00023128"/>
    </source>
</evidence>
<sequence>MSFVLDQVRRIDAQLDRVQLANLPSATSPCAPKSFATSDEHDLQPSARIVALQTSIRGLTPSASNHRALLRPEQIQVLLSALSHDSHTSRAASEESRTGKEPYETELEWLVVSKATAQAYGHVLKGILDQTLTIADDLWYWDETLGSRKYSALYALQISPFQFWHWSSSLWEDVKARSSTFNVREAGEDARDTIGQRWQQFYGLVRQVVRERSVAEVQKHVLSPVTRLRGEIRQKQAALKKIQLRHANALGVLLGEGLANESVHGGALATPKGQHRWKGSVARNVALMEAVLAKVNDVSTPVDKFDAAIAQLTNEDAMYGAEIYDHSDLEGGDISIQPQAVAERLARVLAMGLPQYTSSAAALVSQHGKPSRVVRYWLPVTVGILSSSTILRILVNRQAEIVQWVRELGATIVDFWHNWVVEPTRKVIGTIRHDEGSEVSIMSKRSLEGDRDSLERMVVDFAIDNPADAAGAGNKLTENEIADIRAKIREGDLTPVLKAYERDLASPLMGSLRGNLIRALLIQIQKTKVDVEVAMGGIDSLLKSQELVFGFVGLTPGILVTYFALHYLSSSFTEKRGSKARKQGKMLRQLRNIDRILTNSHPTEYGELFYKDQGLLLCEVHVLRQAAEKAMPSQIFKEFSEDAEDLCDVRIGAERQQQTAARIRAIADGLVSRQTPAIRSNKATRLGKPNNHETL</sequence>
<feature type="transmembrane region" description="Helical" evidence="6">
    <location>
        <begin position="547"/>
        <end position="568"/>
    </location>
</feature>
<reference evidence="7 8" key="1">
    <citation type="submission" date="2017-01" db="EMBL/GenBank/DDBJ databases">
        <title>The recent genome duplication of the halophilic yeast Hortaea werneckii: insights from long-read sequencing.</title>
        <authorList>
            <person name="Sinha S."/>
            <person name="Flibotte S."/>
            <person name="Neira M."/>
            <person name="Lenassi M."/>
            <person name="Gostincar C."/>
            <person name="Stajich J.E."/>
            <person name="Nislow C.E."/>
        </authorList>
    </citation>
    <scope>NUCLEOTIDE SEQUENCE [LARGE SCALE GENOMIC DNA]</scope>
    <source>
        <strain evidence="7 8">EXF-2000</strain>
    </source>
</reference>
<dbReference type="Proteomes" id="UP000194280">
    <property type="component" value="Unassembled WGS sequence"/>
</dbReference>
<dbReference type="PANTHER" id="PTHR28234">
    <property type="entry name" value="NUCLEAR CONTROL OF ATPASE PROTEIN 2"/>
    <property type="match status" value="1"/>
</dbReference>
<dbReference type="InParanoid" id="A0A1Z5TQ91"/>